<keyword evidence="3 6" id="KW-0378">Hydrolase</keyword>
<dbReference type="Pfam" id="PF00753">
    <property type="entry name" value="Lactamase_B"/>
    <property type="match status" value="1"/>
</dbReference>
<evidence type="ECO:0000313" key="7">
    <source>
        <dbReference type="Proteomes" id="UP000054705"/>
    </source>
</evidence>
<reference evidence="7" key="1">
    <citation type="journal article" date="2015" name="MBio">
        <title>Genome-Resolved Metagenomic Analysis Reveals Roles for Candidate Phyla and Other Microbial Community Members in Biogeochemical Transformations in Oil Reservoirs.</title>
        <authorList>
            <person name="Hu P."/>
            <person name="Tom L."/>
            <person name="Singh A."/>
            <person name="Thomas B.C."/>
            <person name="Baker B.J."/>
            <person name="Piceno Y.M."/>
            <person name="Andersen G.L."/>
            <person name="Banfield J.F."/>
        </authorList>
    </citation>
    <scope>NUCLEOTIDE SEQUENCE [LARGE SCALE GENOMIC DNA]</scope>
</reference>
<evidence type="ECO:0000256" key="4">
    <source>
        <dbReference type="ARBA" id="ARBA00022833"/>
    </source>
</evidence>
<keyword evidence="4" id="KW-0862">Zinc</keyword>
<evidence type="ECO:0000313" key="6">
    <source>
        <dbReference type="EMBL" id="KUK83524.1"/>
    </source>
</evidence>
<evidence type="ECO:0000259" key="5">
    <source>
        <dbReference type="Pfam" id="PF00753"/>
    </source>
</evidence>
<dbReference type="InterPro" id="IPR001279">
    <property type="entry name" value="Metallo-B-lactamas"/>
</dbReference>
<evidence type="ECO:0000256" key="2">
    <source>
        <dbReference type="ARBA" id="ARBA00022723"/>
    </source>
</evidence>
<evidence type="ECO:0000256" key="3">
    <source>
        <dbReference type="ARBA" id="ARBA00022801"/>
    </source>
</evidence>
<dbReference type="EMBL" id="LGGS01000027">
    <property type="protein sequence ID" value="KUK83524.1"/>
    <property type="molecule type" value="Genomic_DNA"/>
</dbReference>
<accession>A0A101HVF7</accession>
<sequence>MLLERLPVGPMESNCYIVGCKKTKIGAVVDPGADAHKILERVKVLGLKIDYIILTHGHVDHIGALGK</sequence>
<feature type="domain" description="Metallo-beta-lactamase" evidence="5">
    <location>
        <begin position="9"/>
        <end position="66"/>
    </location>
</feature>
<dbReference type="Gene3D" id="3.60.15.10">
    <property type="entry name" value="Ribonuclease Z/Hydroxyacylglutathione hydrolase-like"/>
    <property type="match status" value="1"/>
</dbReference>
<organism evidence="6 7">
    <name type="scientific">Pelotomaculum thermopropionicum</name>
    <dbReference type="NCBI Taxonomy" id="110500"/>
    <lineage>
        <taxon>Bacteria</taxon>
        <taxon>Bacillati</taxon>
        <taxon>Bacillota</taxon>
        <taxon>Clostridia</taxon>
        <taxon>Eubacteriales</taxon>
        <taxon>Desulfotomaculaceae</taxon>
        <taxon>Pelotomaculum</taxon>
    </lineage>
</organism>
<keyword evidence="2" id="KW-0479">Metal-binding</keyword>
<comment type="cofactor">
    <cofactor evidence="1">
        <name>Zn(2+)</name>
        <dbReference type="ChEBI" id="CHEBI:29105"/>
    </cofactor>
</comment>
<dbReference type="AlphaFoldDB" id="A0A101HVF7"/>
<dbReference type="SUPFAM" id="SSF56281">
    <property type="entry name" value="Metallo-hydrolase/oxidoreductase"/>
    <property type="match status" value="1"/>
</dbReference>
<gene>
    <name evidence="6" type="ORF">XD97_0159</name>
</gene>
<dbReference type="Proteomes" id="UP000054705">
    <property type="component" value="Unassembled WGS sequence"/>
</dbReference>
<dbReference type="PANTHER" id="PTHR46233">
    <property type="entry name" value="HYDROXYACYLGLUTATHIONE HYDROLASE GLOC"/>
    <property type="match status" value="1"/>
</dbReference>
<protein>
    <submittedName>
        <fullName evidence="6">Zn-dependent hydrolase</fullName>
    </submittedName>
</protein>
<dbReference type="GO" id="GO:0046872">
    <property type="term" value="F:metal ion binding"/>
    <property type="evidence" value="ECO:0007669"/>
    <property type="project" value="UniProtKB-KW"/>
</dbReference>
<dbReference type="GO" id="GO:0016787">
    <property type="term" value="F:hydrolase activity"/>
    <property type="evidence" value="ECO:0007669"/>
    <property type="project" value="UniProtKB-KW"/>
</dbReference>
<comment type="caution">
    <text evidence="6">The sequence shown here is derived from an EMBL/GenBank/DDBJ whole genome shotgun (WGS) entry which is preliminary data.</text>
</comment>
<dbReference type="InterPro" id="IPR036866">
    <property type="entry name" value="RibonucZ/Hydroxyglut_hydro"/>
</dbReference>
<name>A0A101HVF7_9FIRM</name>
<evidence type="ECO:0000256" key="1">
    <source>
        <dbReference type="ARBA" id="ARBA00001947"/>
    </source>
</evidence>
<dbReference type="InterPro" id="IPR051453">
    <property type="entry name" value="MBL_Glyoxalase_II"/>
</dbReference>
<proteinExistence type="predicted"/>
<dbReference type="PANTHER" id="PTHR46233:SF3">
    <property type="entry name" value="HYDROXYACYLGLUTATHIONE HYDROLASE GLOC"/>
    <property type="match status" value="1"/>
</dbReference>